<sequence>MISTEFVVMIPSLAVFVFSFREPVDASFQFVAVFNAEVIHVFQYRQSVITTSYR</sequence>
<organism evidence="1 2">
    <name type="scientific">Nitrosomonas ureae</name>
    <dbReference type="NCBI Taxonomy" id="44577"/>
    <lineage>
        <taxon>Bacteria</taxon>
        <taxon>Pseudomonadati</taxon>
        <taxon>Pseudomonadota</taxon>
        <taxon>Betaproteobacteria</taxon>
        <taxon>Nitrosomonadales</taxon>
        <taxon>Nitrosomonadaceae</taxon>
        <taxon>Nitrosomonas</taxon>
    </lineage>
</organism>
<name>A0A285BXM2_9PROT</name>
<dbReference type="EMBL" id="LT907782">
    <property type="protein sequence ID" value="SNX60041.1"/>
    <property type="molecule type" value="Genomic_DNA"/>
</dbReference>
<evidence type="ECO:0000313" key="1">
    <source>
        <dbReference type="EMBL" id="SNX60041.1"/>
    </source>
</evidence>
<proteinExistence type="predicted"/>
<gene>
    <name evidence="1" type="ORF">SAMN06296273_1500</name>
</gene>
<evidence type="ECO:0000313" key="2">
    <source>
        <dbReference type="Proteomes" id="UP000242498"/>
    </source>
</evidence>
<accession>A0A285BXM2</accession>
<dbReference type="Proteomes" id="UP000242498">
    <property type="component" value="Chromosome I"/>
</dbReference>
<reference evidence="1 2" key="1">
    <citation type="submission" date="2017-08" db="EMBL/GenBank/DDBJ databases">
        <authorList>
            <person name="de Groot N.N."/>
        </authorList>
    </citation>
    <scope>NUCLEOTIDE SEQUENCE [LARGE SCALE GENOMIC DNA]</scope>
    <source>
        <strain evidence="1 2">Nm15</strain>
    </source>
</reference>
<dbReference type="AlphaFoldDB" id="A0A285BXM2"/>
<protein>
    <submittedName>
        <fullName evidence="1">Uncharacterized protein</fullName>
    </submittedName>
</protein>